<dbReference type="GO" id="GO:0035556">
    <property type="term" value="P:intracellular signal transduction"/>
    <property type="evidence" value="ECO:0000318"/>
    <property type="project" value="GO_Central"/>
</dbReference>
<dbReference type="Proteomes" id="UP000007110">
    <property type="component" value="Unassembled WGS sequence"/>
</dbReference>
<dbReference type="Pfam" id="PF00560">
    <property type="entry name" value="LRR_1"/>
    <property type="match status" value="1"/>
</dbReference>
<keyword evidence="5" id="KW-1185">Reference proteome</keyword>
<dbReference type="EnsemblMetazoa" id="XM_011667189">
    <property type="protein sequence ID" value="XP_011665491"/>
    <property type="gene ID" value="LOC757199"/>
</dbReference>
<dbReference type="PROSITE" id="PS51450">
    <property type="entry name" value="LRR"/>
    <property type="match status" value="1"/>
</dbReference>
<evidence type="ECO:0000313" key="5">
    <source>
        <dbReference type="Proteomes" id="UP000007110"/>
    </source>
</evidence>
<dbReference type="PANTHER" id="PTHR48051">
    <property type="match status" value="1"/>
</dbReference>
<dbReference type="OMA" id="FWKENTR"/>
<dbReference type="InterPro" id="IPR032675">
    <property type="entry name" value="LRR_dom_sf"/>
</dbReference>
<dbReference type="SUPFAM" id="SSF52058">
    <property type="entry name" value="L domain-like"/>
    <property type="match status" value="1"/>
</dbReference>
<evidence type="ECO:0008006" key="6">
    <source>
        <dbReference type="Google" id="ProtNLM"/>
    </source>
</evidence>
<dbReference type="SMART" id="SM00369">
    <property type="entry name" value="LRR_TYP"/>
    <property type="match status" value="5"/>
</dbReference>
<proteinExistence type="predicted"/>
<dbReference type="PANTHER" id="PTHR48051:SF46">
    <property type="entry name" value="LEUCINE RICH REPEAT-CONTAINING DOMAIN PROTEIN"/>
    <property type="match status" value="1"/>
</dbReference>
<keyword evidence="1" id="KW-0433">Leucine-rich repeat</keyword>
<name>A0A7M7LVS0_STRPU</name>
<dbReference type="RefSeq" id="XP_011665491.2">
    <property type="nucleotide sequence ID" value="XM_011667189.2"/>
</dbReference>
<dbReference type="InterPro" id="IPR003591">
    <property type="entry name" value="Leu-rich_rpt_typical-subtyp"/>
</dbReference>
<accession>A0A7M7LVS0</accession>
<dbReference type="InterPro" id="IPR001611">
    <property type="entry name" value="Leu-rich_rpt"/>
</dbReference>
<organism evidence="4 5">
    <name type="scientific">Strongylocentrotus purpuratus</name>
    <name type="common">Purple sea urchin</name>
    <dbReference type="NCBI Taxonomy" id="7668"/>
    <lineage>
        <taxon>Eukaryota</taxon>
        <taxon>Metazoa</taxon>
        <taxon>Echinodermata</taxon>
        <taxon>Eleutherozoa</taxon>
        <taxon>Echinozoa</taxon>
        <taxon>Echinoidea</taxon>
        <taxon>Euechinoidea</taxon>
        <taxon>Echinacea</taxon>
        <taxon>Camarodonta</taxon>
        <taxon>Echinidea</taxon>
        <taxon>Strongylocentrotidae</taxon>
        <taxon>Strongylocentrotus</taxon>
    </lineage>
</organism>
<evidence type="ECO:0000256" key="3">
    <source>
        <dbReference type="SAM" id="MobiDB-lite"/>
    </source>
</evidence>
<dbReference type="AlphaFoldDB" id="A0A7M7LVS0"/>
<keyword evidence="2" id="KW-0677">Repeat</keyword>
<feature type="compositionally biased region" description="Polar residues" evidence="3">
    <location>
        <begin position="283"/>
        <end position="298"/>
    </location>
</feature>
<dbReference type="KEGG" id="spu:757199"/>
<dbReference type="InterPro" id="IPR050216">
    <property type="entry name" value="LRR_domain-containing"/>
</dbReference>
<reference evidence="5" key="1">
    <citation type="submission" date="2015-02" db="EMBL/GenBank/DDBJ databases">
        <title>Genome sequencing for Strongylocentrotus purpuratus.</title>
        <authorList>
            <person name="Murali S."/>
            <person name="Liu Y."/>
            <person name="Vee V."/>
            <person name="English A."/>
            <person name="Wang M."/>
            <person name="Skinner E."/>
            <person name="Han Y."/>
            <person name="Muzny D.M."/>
            <person name="Worley K.C."/>
            <person name="Gibbs R.A."/>
        </authorList>
    </citation>
    <scope>NUCLEOTIDE SEQUENCE</scope>
</reference>
<dbReference type="InParanoid" id="A0A7M7LVS0"/>
<dbReference type="Pfam" id="PF13855">
    <property type="entry name" value="LRR_8"/>
    <property type="match status" value="1"/>
</dbReference>
<dbReference type="Gene3D" id="3.80.10.10">
    <property type="entry name" value="Ribonuclease Inhibitor"/>
    <property type="match status" value="1"/>
</dbReference>
<dbReference type="GeneID" id="757199"/>
<evidence type="ECO:0000256" key="1">
    <source>
        <dbReference type="ARBA" id="ARBA00022614"/>
    </source>
</evidence>
<evidence type="ECO:0000313" key="4">
    <source>
        <dbReference type="EnsemblMetazoa" id="XP_011665491"/>
    </source>
</evidence>
<sequence length="618" mass="70105">MTTKTQANMTKNSPKPVQVLLRRPIAPPIPTKPAIPEKPKTGASSFLPFQSQSIPSYLELSQEFSEHHHLLVPSLPSDAQSVASDLIEDVYAPQNTPRAKEMVLRSDESPSFQSLEEAPDWRFIIESRYNMNKGSGPGRTLESDSLVKPYKPRGPEPFPLRQPKQPSEICPEILYADVDDPRFYEIPEFTLNDFCHDLSRVYALPKERVKNIVFSKQNFKKMTTLFGSFAQEKRQVSVNTLELKGEDIPTFENRVPQHQVLLEMACAIEDQMRQLMLEDVQSQLHGTQTKRSPGSAGSMSVDGKSLPPIRRDKDSLFSAPISKYFQGSRRSNEPFDGPDSDSEINPSELALLECLVNGGLALSLKAHFISTLPQLNPVLKTLTYLNLSFNDFKNIPMIVFEIENLQILKLRNNPIREIPYEIGQLTRLRTLVLSFCILSDLPPTLFTLPIKYLDLSFNKLSFLPNEMRHLKRLRALNLEGNQLAALPCGMLKLRDLRYLRVINNFMHPLLWKENSQNNPQRLSDMAALVCKQEGLDCIEGLHDSLTVFLNSYTTCDCCGGPLYGPGIRLIRPCRRAYGVKQVPFIFISCSPACRDFFMVNTQSLSDILYEDSDEEYLE</sequence>
<feature type="region of interest" description="Disordered" evidence="3">
    <location>
        <begin position="26"/>
        <end position="47"/>
    </location>
</feature>
<dbReference type="OrthoDB" id="660555at2759"/>
<evidence type="ECO:0000256" key="2">
    <source>
        <dbReference type="ARBA" id="ARBA00022737"/>
    </source>
</evidence>
<reference evidence="4" key="2">
    <citation type="submission" date="2021-01" db="UniProtKB">
        <authorList>
            <consortium name="EnsemblMetazoa"/>
        </authorList>
    </citation>
    <scope>IDENTIFICATION</scope>
</reference>
<feature type="region of interest" description="Disordered" evidence="3">
    <location>
        <begin position="283"/>
        <end position="304"/>
    </location>
</feature>
<protein>
    <recommendedName>
        <fullName evidence="6">Leucine-rich repeat-containing protein 63</fullName>
    </recommendedName>
</protein>